<comment type="caution">
    <text evidence="2">The sequence shown here is derived from an EMBL/GenBank/DDBJ whole genome shotgun (WGS) entry which is preliminary data.</text>
</comment>
<dbReference type="SUPFAM" id="SSF141868">
    <property type="entry name" value="EAL domain-like"/>
    <property type="match status" value="1"/>
</dbReference>
<dbReference type="CDD" id="cd01948">
    <property type="entry name" value="EAL"/>
    <property type="match status" value="1"/>
</dbReference>
<dbReference type="AlphaFoldDB" id="A0AAW8R151"/>
<dbReference type="GO" id="GO:0071111">
    <property type="term" value="F:cyclic-guanylate-specific phosphodiesterase activity"/>
    <property type="evidence" value="ECO:0007669"/>
    <property type="project" value="InterPro"/>
</dbReference>
<dbReference type="PROSITE" id="PS50883">
    <property type="entry name" value="EAL"/>
    <property type="match status" value="1"/>
</dbReference>
<dbReference type="Pfam" id="PF00563">
    <property type="entry name" value="EAL"/>
    <property type="match status" value="1"/>
</dbReference>
<reference evidence="2 3" key="1">
    <citation type="submission" date="2023-09" db="EMBL/GenBank/DDBJ databases">
        <authorList>
            <person name="Rey-Velasco X."/>
        </authorList>
    </citation>
    <scope>NUCLEOTIDE SEQUENCE [LARGE SCALE GENOMIC DNA]</scope>
    <source>
        <strain evidence="2 3">W409</strain>
    </source>
</reference>
<dbReference type="InterPro" id="IPR035919">
    <property type="entry name" value="EAL_sf"/>
</dbReference>
<proteinExistence type="predicted"/>
<dbReference type="Proteomes" id="UP001249020">
    <property type="component" value="Unassembled WGS sequence"/>
</dbReference>
<organism evidence="2 3">
    <name type="scientific">Brumicola blandensis</name>
    <dbReference type="NCBI Taxonomy" id="3075611"/>
    <lineage>
        <taxon>Bacteria</taxon>
        <taxon>Pseudomonadati</taxon>
        <taxon>Pseudomonadota</taxon>
        <taxon>Gammaproteobacteria</taxon>
        <taxon>Alteromonadales</taxon>
        <taxon>Alteromonadaceae</taxon>
        <taxon>Brumicola</taxon>
    </lineage>
</organism>
<dbReference type="Gene3D" id="3.20.20.450">
    <property type="entry name" value="EAL domain"/>
    <property type="match status" value="1"/>
</dbReference>
<evidence type="ECO:0000313" key="2">
    <source>
        <dbReference type="EMBL" id="MDT0582987.1"/>
    </source>
</evidence>
<accession>A0AAW8R151</accession>
<gene>
    <name evidence="2" type="ORF">RM544_10595</name>
</gene>
<keyword evidence="3" id="KW-1185">Reference proteome</keyword>
<feature type="domain" description="EAL" evidence="1">
    <location>
        <begin position="7"/>
        <end position="242"/>
    </location>
</feature>
<dbReference type="RefSeq" id="WP_311361767.1">
    <property type="nucleotide sequence ID" value="NZ_JAVRIE010000004.1"/>
</dbReference>
<evidence type="ECO:0000259" key="1">
    <source>
        <dbReference type="PROSITE" id="PS50883"/>
    </source>
</evidence>
<dbReference type="SMART" id="SM00052">
    <property type="entry name" value="EAL"/>
    <property type="match status" value="1"/>
</dbReference>
<dbReference type="PANTHER" id="PTHR33121:SF71">
    <property type="entry name" value="OXYGEN SENSOR PROTEIN DOSP"/>
    <property type="match status" value="1"/>
</dbReference>
<dbReference type="PANTHER" id="PTHR33121">
    <property type="entry name" value="CYCLIC DI-GMP PHOSPHODIESTERASE PDEF"/>
    <property type="match status" value="1"/>
</dbReference>
<dbReference type="InterPro" id="IPR001633">
    <property type="entry name" value="EAL_dom"/>
</dbReference>
<protein>
    <submittedName>
        <fullName evidence="2">EAL domain-containing protein</fullName>
    </submittedName>
</protein>
<dbReference type="InterPro" id="IPR050706">
    <property type="entry name" value="Cyclic-di-GMP_PDE-like"/>
</dbReference>
<dbReference type="EMBL" id="JAVRIE010000004">
    <property type="protein sequence ID" value="MDT0582987.1"/>
    <property type="molecule type" value="Genomic_DNA"/>
</dbReference>
<evidence type="ECO:0000313" key="3">
    <source>
        <dbReference type="Proteomes" id="UP001249020"/>
    </source>
</evidence>
<sequence length="242" mass="27270">MASAHCTTELGNHLNKGIESQFKMERVIPYFQPIMNLLNNRVWRYECLARLLGDSEHIFLPSDFLNLVEKKNMNADLTHHIYEESRRYCAQRNMPWSINLSDSDLDDESLVAWLIHQHENSKSTLFGIEISHACLQSHLPILTLLRQKCPNLAISVDDVAFLSPALERALSLKLTAVKLSGNLVKDESLDKEQLRNLIASCKSTKTKVVAEHIESQATLDTVTSFGIEFGQGYFLSSPAASV</sequence>
<name>A0AAW8R151_9ALTE</name>